<gene>
    <name evidence="1" type="ORF">CR513_56264</name>
</gene>
<dbReference type="AlphaFoldDB" id="A0A371EGE3"/>
<accession>A0A371EGE3</accession>
<reference evidence="1" key="1">
    <citation type="submission" date="2018-05" db="EMBL/GenBank/DDBJ databases">
        <title>Draft genome of Mucuna pruriens seed.</title>
        <authorList>
            <person name="Nnadi N.E."/>
            <person name="Vos R."/>
            <person name="Hasami M.H."/>
            <person name="Devisetty U.K."/>
            <person name="Aguiy J.C."/>
        </authorList>
    </citation>
    <scope>NUCLEOTIDE SEQUENCE [LARGE SCALE GENOMIC DNA]</scope>
    <source>
        <strain evidence="1">JCA_2017</strain>
    </source>
</reference>
<dbReference type="OrthoDB" id="1397799at2759"/>
<feature type="non-terminal residue" evidence="1">
    <location>
        <position position="49"/>
    </location>
</feature>
<organism evidence="1 2">
    <name type="scientific">Mucuna pruriens</name>
    <name type="common">Velvet bean</name>
    <name type="synonym">Dolichos pruriens</name>
    <dbReference type="NCBI Taxonomy" id="157652"/>
    <lineage>
        <taxon>Eukaryota</taxon>
        <taxon>Viridiplantae</taxon>
        <taxon>Streptophyta</taxon>
        <taxon>Embryophyta</taxon>
        <taxon>Tracheophyta</taxon>
        <taxon>Spermatophyta</taxon>
        <taxon>Magnoliopsida</taxon>
        <taxon>eudicotyledons</taxon>
        <taxon>Gunneridae</taxon>
        <taxon>Pentapetalae</taxon>
        <taxon>rosids</taxon>
        <taxon>fabids</taxon>
        <taxon>Fabales</taxon>
        <taxon>Fabaceae</taxon>
        <taxon>Papilionoideae</taxon>
        <taxon>50 kb inversion clade</taxon>
        <taxon>NPAAA clade</taxon>
        <taxon>indigoferoid/millettioid clade</taxon>
        <taxon>Phaseoleae</taxon>
        <taxon>Mucuna</taxon>
    </lineage>
</organism>
<dbReference type="Proteomes" id="UP000257109">
    <property type="component" value="Unassembled WGS sequence"/>
</dbReference>
<evidence type="ECO:0000313" key="2">
    <source>
        <dbReference type="Proteomes" id="UP000257109"/>
    </source>
</evidence>
<proteinExistence type="predicted"/>
<comment type="caution">
    <text evidence="1">The sequence shown here is derived from an EMBL/GenBank/DDBJ whole genome shotgun (WGS) entry which is preliminary data.</text>
</comment>
<keyword evidence="2" id="KW-1185">Reference proteome</keyword>
<evidence type="ECO:0000313" key="1">
    <source>
        <dbReference type="EMBL" id="RDX65108.1"/>
    </source>
</evidence>
<sequence length="49" mass="5687">MKILELAIVDILAKGLKFLATELRFLIWKNYPLKSLPEKFSAEKLVILK</sequence>
<dbReference type="EMBL" id="QJKJ01014058">
    <property type="protein sequence ID" value="RDX65108.1"/>
    <property type="molecule type" value="Genomic_DNA"/>
</dbReference>
<protein>
    <submittedName>
        <fullName evidence="1">Uncharacterized protein</fullName>
    </submittedName>
</protein>
<name>A0A371EGE3_MUCPR</name>